<dbReference type="Proteomes" id="UP000009284">
    <property type="component" value="Chromosome"/>
</dbReference>
<dbReference type="RefSeq" id="WP_014111093.1">
    <property type="nucleotide sequence ID" value="NC_016043.1"/>
</dbReference>
<dbReference type="InterPro" id="IPR008840">
    <property type="entry name" value="Sipho_Gp157"/>
</dbReference>
<dbReference type="OrthoDB" id="2168866at2"/>
<dbReference type="EMBL" id="CP003059">
    <property type="protein sequence ID" value="AEP36195.1"/>
    <property type="molecule type" value="Genomic_DNA"/>
</dbReference>
<dbReference type="AlphaFoldDB" id="G4QCR5"/>
<dbReference type="HOGENOM" id="CLU_124446_1_0_4"/>
<reference key="1">
    <citation type="submission" date="2011-09" db="EMBL/GenBank/DDBJ databases">
        <title>Genomic characterization of the Taylorella genus.</title>
        <authorList>
            <person name="Hebert L."/>
            <person name="Moumen B."/>
            <person name="Pons N."/>
            <person name="Duquesne F."/>
            <person name="Breuil M.-F."/>
            <person name="Goux D."/>
            <person name="Batto J.-M."/>
            <person name="Renault P."/>
            <person name="Laugier C."/>
            <person name="Petry S."/>
        </authorList>
    </citation>
    <scope>NUCLEOTIDE SEQUENCE</scope>
    <source>
        <strain>MCE3</strain>
    </source>
</reference>
<name>G4QCR5_TAYAM</name>
<dbReference type="STRING" id="1008459.TASI_0420"/>
<reference evidence="2 3" key="2">
    <citation type="journal article" date="2012" name="PLoS ONE">
        <title>Genomic characterization of the taylorella genus.</title>
        <authorList>
            <person name="Hebert L."/>
            <person name="Moumen B."/>
            <person name="Pons N."/>
            <person name="Duquesne F."/>
            <person name="Breuil M.F."/>
            <person name="Goux D."/>
            <person name="Batto J.M."/>
            <person name="Laugier C."/>
            <person name="Renault P."/>
            <person name="Petry S."/>
        </authorList>
    </citation>
    <scope>NUCLEOTIDE SEQUENCE [LARGE SCALE GENOMIC DNA]</scope>
    <source>
        <strain evidence="2 3">MCE3</strain>
    </source>
</reference>
<evidence type="ECO:0000256" key="1">
    <source>
        <dbReference type="SAM" id="Coils"/>
    </source>
</evidence>
<evidence type="ECO:0000313" key="2">
    <source>
        <dbReference type="EMBL" id="AEP36195.1"/>
    </source>
</evidence>
<gene>
    <name evidence="2" type="ordered locus">TASI_0420</name>
</gene>
<keyword evidence="3" id="KW-1185">Reference proteome</keyword>
<dbReference type="Pfam" id="PF05565">
    <property type="entry name" value="Sipho_Gp157"/>
    <property type="match status" value="1"/>
</dbReference>
<dbReference type="eggNOG" id="ENOG50309YB">
    <property type="taxonomic scope" value="Bacteria"/>
</dbReference>
<protein>
    <submittedName>
        <fullName evidence="2">Phage protein</fullName>
    </submittedName>
</protein>
<feature type="coiled-coil region" evidence="1">
    <location>
        <begin position="48"/>
        <end position="75"/>
    </location>
</feature>
<sequence length="159" mass="18246">MNLFQMTQEAKKIYDYLTELDIDEQAVYDTIDGETGINEKLINYGHVIRAINADVESIKQEQERLAKRKRAFENHISSMKERMLEAMNAIDMKKVMDPLFTISVRNNAESVEVLDESKLADDYFKIKKEVSKTAIKEALQSGKTVDGARLIRTQSVIIK</sequence>
<accession>G4QCR5</accession>
<organism evidence="2 3">
    <name type="scientific">Taylorella asinigenitalis (strain MCE3)</name>
    <dbReference type="NCBI Taxonomy" id="1008459"/>
    <lineage>
        <taxon>Bacteria</taxon>
        <taxon>Pseudomonadati</taxon>
        <taxon>Pseudomonadota</taxon>
        <taxon>Betaproteobacteria</taxon>
        <taxon>Burkholderiales</taxon>
        <taxon>Alcaligenaceae</taxon>
        <taxon>Taylorella</taxon>
    </lineage>
</organism>
<evidence type="ECO:0000313" key="3">
    <source>
        <dbReference type="Proteomes" id="UP000009284"/>
    </source>
</evidence>
<proteinExistence type="predicted"/>
<keyword evidence="1" id="KW-0175">Coiled coil</keyword>
<dbReference type="KEGG" id="tas:TASI_0420"/>